<feature type="transmembrane region" description="Helical" evidence="1">
    <location>
        <begin position="135"/>
        <end position="154"/>
    </location>
</feature>
<accession>A0A7S7SNQ4</accession>
<dbReference type="AlphaFoldDB" id="A0A7S7SNQ4"/>
<feature type="transmembrane region" description="Helical" evidence="1">
    <location>
        <begin position="40"/>
        <end position="59"/>
    </location>
</feature>
<sequence length="166" mass="17597">MMLGMSLSTFTFVHVLISLIGIASGFVVVAGLLGSKRMDGWTAIFLSTTVLTSVTGFGFPVKQFLPSHAIGILSLIVLAAAILARYTYGLAGGWRRVYVVCSMIALYFNVFVAVVQSFLKVPALHELAPTGSEPAFVVAQSVVLLLFVGLGILAGKRFRIGSLLTA</sequence>
<reference evidence="2 3" key="1">
    <citation type="submission" date="2020-10" db="EMBL/GenBank/DDBJ databases">
        <title>Complete genome sequence of Paludibaculum fermentans P105T, a facultatively anaerobic acidobacterium capable of dissimilatory Fe(III) reduction.</title>
        <authorList>
            <person name="Dedysh S.N."/>
            <person name="Beletsky A.V."/>
            <person name="Kulichevskaya I.S."/>
            <person name="Mardanov A.V."/>
            <person name="Ravin N.V."/>
        </authorList>
    </citation>
    <scope>NUCLEOTIDE SEQUENCE [LARGE SCALE GENOMIC DNA]</scope>
    <source>
        <strain evidence="2 3">P105</strain>
    </source>
</reference>
<proteinExistence type="predicted"/>
<organism evidence="2 3">
    <name type="scientific">Paludibaculum fermentans</name>
    <dbReference type="NCBI Taxonomy" id="1473598"/>
    <lineage>
        <taxon>Bacteria</taxon>
        <taxon>Pseudomonadati</taxon>
        <taxon>Acidobacteriota</taxon>
        <taxon>Terriglobia</taxon>
        <taxon>Bryobacterales</taxon>
        <taxon>Bryobacteraceae</taxon>
        <taxon>Paludibaculum</taxon>
    </lineage>
</organism>
<evidence type="ECO:0000313" key="2">
    <source>
        <dbReference type="EMBL" id="QOY91719.1"/>
    </source>
</evidence>
<feature type="transmembrane region" description="Helical" evidence="1">
    <location>
        <begin position="12"/>
        <end position="33"/>
    </location>
</feature>
<keyword evidence="3" id="KW-1185">Reference proteome</keyword>
<evidence type="ECO:0000256" key="1">
    <source>
        <dbReference type="SAM" id="Phobius"/>
    </source>
</evidence>
<evidence type="ECO:0000313" key="3">
    <source>
        <dbReference type="Proteomes" id="UP000593892"/>
    </source>
</evidence>
<feature type="transmembrane region" description="Helical" evidence="1">
    <location>
        <begin position="96"/>
        <end position="115"/>
    </location>
</feature>
<dbReference type="KEGG" id="pfer:IRI77_17780"/>
<evidence type="ECO:0008006" key="4">
    <source>
        <dbReference type="Google" id="ProtNLM"/>
    </source>
</evidence>
<dbReference type="EMBL" id="CP063849">
    <property type="protein sequence ID" value="QOY91719.1"/>
    <property type="molecule type" value="Genomic_DNA"/>
</dbReference>
<keyword evidence="1" id="KW-0812">Transmembrane</keyword>
<keyword evidence="1" id="KW-1133">Transmembrane helix</keyword>
<name>A0A7S7SNQ4_PALFE</name>
<protein>
    <recommendedName>
        <fullName evidence="4">DUF2306 domain-containing protein</fullName>
    </recommendedName>
</protein>
<keyword evidence="1" id="KW-0472">Membrane</keyword>
<dbReference type="Proteomes" id="UP000593892">
    <property type="component" value="Chromosome"/>
</dbReference>
<gene>
    <name evidence="2" type="ORF">IRI77_17780</name>
</gene>
<feature type="transmembrane region" description="Helical" evidence="1">
    <location>
        <begin position="65"/>
        <end position="84"/>
    </location>
</feature>